<protein>
    <submittedName>
        <fullName evidence="3">Uncharacterized protein</fullName>
    </submittedName>
</protein>
<name>A0A8H5F903_9AGAR</name>
<comment type="caution">
    <text evidence="3">The sequence shown here is derived from an EMBL/GenBank/DDBJ whole genome shotgun (WGS) entry which is preliminary data.</text>
</comment>
<keyword evidence="1" id="KW-0175">Coiled coil</keyword>
<proteinExistence type="predicted"/>
<keyword evidence="4" id="KW-1185">Reference proteome</keyword>
<dbReference type="OrthoDB" id="443682at2759"/>
<feature type="region of interest" description="Disordered" evidence="2">
    <location>
        <begin position="1"/>
        <end position="23"/>
    </location>
</feature>
<dbReference type="AlphaFoldDB" id="A0A8H5F903"/>
<evidence type="ECO:0000256" key="2">
    <source>
        <dbReference type="SAM" id="MobiDB-lite"/>
    </source>
</evidence>
<dbReference type="EMBL" id="JAACJJ010000005">
    <property type="protein sequence ID" value="KAF5328210.1"/>
    <property type="molecule type" value="Genomic_DNA"/>
</dbReference>
<feature type="coiled-coil region" evidence="1">
    <location>
        <begin position="98"/>
        <end position="127"/>
    </location>
</feature>
<accession>A0A8H5F903</accession>
<gene>
    <name evidence="3" type="ORF">D9619_013469</name>
</gene>
<organism evidence="3 4">
    <name type="scientific">Psilocybe cf. subviscida</name>
    <dbReference type="NCBI Taxonomy" id="2480587"/>
    <lineage>
        <taxon>Eukaryota</taxon>
        <taxon>Fungi</taxon>
        <taxon>Dikarya</taxon>
        <taxon>Basidiomycota</taxon>
        <taxon>Agaricomycotina</taxon>
        <taxon>Agaricomycetes</taxon>
        <taxon>Agaricomycetidae</taxon>
        <taxon>Agaricales</taxon>
        <taxon>Agaricineae</taxon>
        <taxon>Strophariaceae</taxon>
        <taxon>Psilocybe</taxon>
    </lineage>
</organism>
<sequence>MAPSRTDDDWPDSNSDDSLSQVEPTMLLGVSGGAVKTEAVRIDTAVSRIGGLSALLPLRESPLELSYYTSCARPMDLLVGCQRNDRSIRTNAAYAQSQKLAKKHVRQAQRKRDRAKAEERLRREKQRGEMLGNVNPFAVKRMGAKAASTMPAFGAVFGIDARIFSEVPAPVRTKTQTALAATSTSDSTWKVVPSYPPFYLSTTSEYILPELRPKVPRDALVDALLDDDDGK</sequence>
<evidence type="ECO:0000313" key="3">
    <source>
        <dbReference type="EMBL" id="KAF5328210.1"/>
    </source>
</evidence>
<dbReference type="Proteomes" id="UP000567179">
    <property type="component" value="Unassembled WGS sequence"/>
</dbReference>
<reference evidence="3 4" key="1">
    <citation type="journal article" date="2020" name="ISME J.">
        <title>Uncovering the hidden diversity of litter-decomposition mechanisms in mushroom-forming fungi.</title>
        <authorList>
            <person name="Floudas D."/>
            <person name="Bentzer J."/>
            <person name="Ahren D."/>
            <person name="Johansson T."/>
            <person name="Persson P."/>
            <person name="Tunlid A."/>
        </authorList>
    </citation>
    <scope>NUCLEOTIDE SEQUENCE [LARGE SCALE GENOMIC DNA]</scope>
    <source>
        <strain evidence="3 4">CBS 101986</strain>
    </source>
</reference>
<evidence type="ECO:0000256" key="1">
    <source>
        <dbReference type="SAM" id="Coils"/>
    </source>
</evidence>
<evidence type="ECO:0000313" key="4">
    <source>
        <dbReference type="Proteomes" id="UP000567179"/>
    </source>
</evidence>